<feature type="region of interest" description="Disordered" evidence="2">
    <location>
        <begin position="559"/>
        <end position="789"/>
    </location>
</feature>
<evidence type="ECO:0000313" key="3">
    <source>
        <dbReference type="EMBL" id="CAK9032874.1"/>
    </source>
</evidence>
<gene>
    <name evidence="3" type="ORF">SCF082_LOCUS20241</name>
</gene>
<feature type="non-terminal residue" evidence="3">
    <location>
        <position position="789"/>
    </location>
</feature>
<feature type="compositionally biased region" description="Basic and acidic residues" evidence="2">
    <location>
        <begin position="655"/>
        <end position="664"/>
    </location>
</feature>
<keyword evidence="4" id="KW-1185">Reference proteome</keyword>
<dbReference type="Proteomes" id="UP001642464">
    <property type="component" value="Unassembled WGS sequence"/>
</dbReference>
<dbReference type="EMBL" id="CAXAMM010014069">
    <property type="protein sequence ID" value="CAK9032874.1"/>
    <property type="molecule type" value="Genomic_DNA"/>
</dbReference>
<feature type="non-terminal residue" evidence="3">
    <location>
        <position position="1"/>
    </location>
</feature>
<evidence type="ECO:0000313" key="4">
    <source>
        <dbReference type="Proteomes" id="UP001642464"/>
    </source>
</evidence>
<protein>
    <submittedName>
        <fullName evidence="3">Uncharacterized protein</fullName>
    </submittedName>
</protein>
<accession>A0ABP0L3S7</accession>
<organism evidence="3 4">
    <name type="scientific">Durusdinium trenchii</name>
    <dbReference type="NCBI Taxonomy" id="1381693"/>
    <lineage>
        <taxon>Eukaryota</taxon>
        <taxon>Sar</taxon>
        <taxon>Alveolata</taxon>
        <taxon>Dinophyceae</taxon>
        <taxon>Suessiales</taxon>
        <taxon>Symbiodiniaceae</taxon>
        <taxon>Durusdinium</taxon>
    </lineage>
</organism>
<evidence type="ECO:0000256" key="1">
    <source>
        <dbReference type="SAM" id="Coils"/>
    </source>
</evidence>
<feature type="compositionally biased region" description="Acidic residues" evidence="2">
    <location>
        <begin position="698"/>
        <end position="716"/>
    </location>
</feature>
<reference evidence="3 4" key="1">
    <citation type="submission" date="2024-02" db="EMBL/GenBank/DDBJ databases">
        <authorList>
            <person name="Chen Y."/>
            <person name="Shah S."/>
            <person name="Dougan E. K."/>
            <person name="Thang M."/>
            <person name="Chan C."/>
        </authorList>
    </citation>
    <scope>NUCLEOTIDE SEQUENCE [LARGE SCALE GENOMIC DNA]</scope>
</reference>
<comment type="caution">
    <text evidence="3">The sequence shown here is derived from an EMBL/GenBank/DDBJ whole genome shotgun (WGS) entry which is preliminary data.</text>
</comment>
<feature type="compositionally biased region" description="Basic and acidic residues" evidence="2">
    <location>
        <begin position="559"/>
        <end position="602"/>
    </location>
</feature>
<proteinExistence type="predicted"/>
<feature type="coiled-coil region" evidence="1">
    <location>
        <begin position="469"/>
        <end position="496"/>
    </location>
</feature>
<sequence length="789" mass="88215">VFKGLSWRALVPMVPSCCDAGTTPSRRRIFADRFLRDVAGSETCRLVQSSRLMTPTWKEDPRPVRGAKALKQLSNLAESKTCCSSPDRKHLGQDQEVADAETETGLLQEVLEVAETWPVDEDGVVPDLDPGSAGVNLGLDAKDRFYGRMSGVEVEKELIRLAVLLQSLLRDFSIMKDTMGHLEDEQNTVKETVRHGLHECSAQVLDVQKDSESRMKVLTTQVEEATWTVARCQFDTKAKTQALGKDLQEQIELQKQYIEEFKEDTRKRSKSLEDVQQRVMERIECNEQARKALRIDAFGEMARERKAAQDLRAHDQEEINQKFAELQLIQQSSQEASRNVREKIDFALEVMNQVQEKIDIVAEENVSKFVLTDNVVAQLQEKVKHVSEETVQRRLSTQAVIEELRKELHWRKASSGKTSSGNAGSYRVDSLLTSEFSREDSQGGQFLREDSQIQGSQGSELQITQSSQSGELLERIEILELQVQRATEDHKGLEDDIFNRLKDLELQVQRGVENTSYLEEDFADRCKEIDAQVHLAATSQRDLAEDVFQRIEDLEDQVRRKGERQEQMDLHLRDLQDMVESRSERRPAEEESSSERGAHSSAEDLDDRPLSGSAPEDENGRLAAGGAAASEEEEASIHRVVGEEEAEEETPVNDHSVEDLDDRPSSGSASEDENGRLAAGVAAASEEEEASVHRAVGEEEGEEETPVNDPSIEDMDDRPSIGSAPEDPPSQRRGTSQEGEEETPVNDPSIEDLDDRPSSGSAPEDPLSQRRGTSQEPSIVVVSPKAHPA</sequence>
<feature type="compositionally biased region" description="Acidic residues" evidence="2">
    <location>
        <begin position="738"/>
        <end position="754"/>
    </location>
</feature>
<name>A0ABP0L3S7_9DINO</name>
<keyword evidence="1" id="KW-0175">Coiled coil</keyword>
<evidence type="ECO:0000256" key="2">
    <source>
        <dbReference type="SAM" id="MobiDB-lite"/>
    </source>
</evidence>